<accession>A0A1I4PLK2</accession>
<sequence length="98" mass="10111">MRMCADSKIEAKPGNFASRIDSGVLLVPSVLADLAQAQHLQSAEEFAGYARTFPSAVAASLGWKPAAAAAAAQRLSDQLSNAGVLRVVASPPRVYGLG</sequence>
<dbReference type="EMBL" id="FOTW01000016">
    <property type="protein sequence ID" value="SFM28425.1"/>
    <property type="molecule type" value="Genomic_DNA"/>
</dbReference>
<evidence type="ECO:0000313" key="2">
    <source>
        <dbReference type="Proteomes" id="UP000199470"/>
    </source>
</evidence>
<gene>
    <name evidence="1" type="ORF">SAMN02982985_03506</name>
</gene>
<keyword evidence="2" id="KW-1185">Reference proteome</keyword>
<dbReference type="RefSeq" id="WP_139236576.1">
    <property type="nucleotide sequence ID" value="NZ_FOTW01000016.1"/>
</dbReference>
<proteinExistence type="predicted"/>
<organism evidence="1 2">
    <name type="scientific">Rugamonas rubra</name>
    <dbReference type="NCBI Taxonomy" id="758825"/>
    <lineage>
        <taxon>Bacteria</taxon>
        <taxon>Pseudomonadati</taxon>
        <taxon>Pseudomonadota</taxon>
        <taxon>Betaproteobacteria</taxon>
        <taxon>Burkholderiales</taxon>
        <taxon>Oxalobacteraceae</taxon>
        <taxon>Telluria group</taxon>
        <taxon>Rugamonas</taxon>
    </lineage>
</organism>
<name>A0A1I4PLK2_9BURK</name>
<dbReference type="Proteomes" id="UP000199470">
    <property type="component" value="Unassembled WGS sequence"/>
</dbReference>
<reference evidence="1 2" key="1">
    <citation type="submission" date="2016-10" db="EMBL/GenBank/DDBJ databases">
        <authorList>
            <person name="de Groot N.N."/>
        </authorList>
    </citation>
    <scope>NUCLEOTIDE SEQUENCE [LARGE SCALE GENOMIC DNA]</scope>
    <source>
        <strain evidence="1 2">ATCC 43154</strain>
    </source>
</reference>
<protein>
    <submittedName>
        <fullName evidence="1">Uncharacterized protein</fullName>
    </submittedName>
</protein>
<dbReference type="AlphaFoldDB" id="A0A1I4PLK2"/>
<evidence type="ECO:0000313" key="1">
    <source>
        <dbReference type="EMBL" id="SFM28425.1"/>
    </source>
</evidence>